<keyword evidence="1" id="KW-0732">Signal</keyword>
<keyword evidence="3" id="KW-1185">Reference proteome</keyword>
<dbReference type="RefSeq" id="WP_076450047.1">
    <property type="nucleotide sequence ID" value="NZ_FTOJ01000001.1"/>
</dbReference>
<sequence length="205" mass="23503">MKKCLFFVMLLIGGFFYAQKTPPNLKVIKKNLENKKSEFNFEKLIFKYKGLPKSLDNMEAQHLYYGRNFQKTVSTSSTEFKNLADAFKDKDVDETINLAKEVYGKDPTNLDVLLILLRGYDTKKDISNFSHHMNQLKSLTDAIKNSGDGKSDKTAYVVNSVGDEYILLNMLNIGQDYNRGSQSANGAMYDVWQKGEEKLYIKVLY</sequence>
<gene>
    <name evidence="2" type="ORF">B0A70_12985</name>
</gene>
<dbReference type="Proteomes" id="UP000238314">
    <property type="component" value="Unassembled WGS sequence"/>
</dbReference>
<dbReference type="AlphaFoldDB" id="A0A2S7KD11"/>
<accession>A0A2S7KD11</accession>
<dbReference type="OrthoDB" id="1245262at2"/>
<evidence type="ECO:0000313" key="3">
    <source>
        <dbReference type="Proteomes" id="UP000238314"/>
    </source>
</evidence>
<name>A0A2S7KD11_9FLAO</name>
<organism evidence="2 3">
    <name type="scientific">Chryseobacterium piscicola</name>
    <dbReference type="NCBI Taxonomy" id="551459"/>
    <lineage>
        <taxon>Bacteria</taxon>
        <taxon>Pseudomonadati</taxon>
        <taxon>Bacteroidota</taxon>
        <taxon>Flavobacteriia</taxon>
        <taxon>Flavobacteriales</taxon>
        <taxon>Weeksellaceae</taxon>
        <taxon>Chryseobacterium group</taxon>
        <taxon>Chryseobacterium</taxon>
    </lineage>
</organism>
<evidence type="ECO:0000256" key="1">
    <source>
        <dbReference type="SAM" id="SignalP"/>
    </source>
</evidence>
<proteinExistence type="predicted"/>
<feature type="chain" id="PRO_5015745772" evidence="1">
    <location>
        <begin position="21"/>
        <end position="205"/>
    </location>
</feature>
<reference evidence="2 3" key="1">
    <citation type="submission" date="2016-11" db="EMBL/GenBank/DDBJ databases">
        <title>Whole genomes of Flavobacteriaceae.</title>
        <authorList>
            <person name="Stine C."/>
            <person name="Li C."/>
            <person name="Tadesse D."/>
        </authorList>
    </citation>
    <scope>NUCLEOTIDE SEQUENCE [LARGE SCALE GENOMIC DNA]</scope>
    <source>
        <strain evidence="2 3">DSM 21068</strain>
    </source>
</reference>
<dbReference type="InterPro" id="IPR032578">
    <property type="entry name" value="DUF4919"/>
</dbReference>
<evidence type="ECO:0000313" key="2">
    <source>
        <dbReference type="EMBL" id="PQA91410.1"/>
    </source>
</evidence>
<comment type="caution">
    <text evidence="2">The sequence shown here is derived from an EMBL/GenBank/DDBJ whole genome shotgun (WGS) entry which is preliminary data.</text>
</comment>
<feature type="signal peptide" evidence="1">
    <location>
        <begin position="1"/>
        <end position="20"/>
    </location>
</feature>
<dbReference type="Pfam" id="PF16266">
    <property type="entry name" value="DUF4919"/>
    <property type="match status" value="1"/>
</dbReference>
<dbReference type="EMBL" id="MUGO01000019">
    <property type="protein sequence ID" value="PQA91410.1"/>
    <property type="molecule type" value="Genomic_DNA"/>
</dbReference>
<protein>
    <submittedName>
        <fullName evidence="2">DUF4919 domain-containing protein</fullName>
    </submittedName>
</protein>